<protein>
    <submittedName>
        <fullName evidence="2">Uncharacterized protein</fullName>
    </submittedName>
</protein>
<keyword evidence="3" id="KW-1185">Reference proteome</keyword>
<evidence type="ECO:0000256" key="1">
    <source>
        <dbReference type="SAM" id="Phobius"/>
    </source>
</evidence>
<gene>
    <name evidence="2" type="ORF">E2C01_045923</name>
</gene>
<evidence type="ECO:0000313" key="2">
    <source>
        <dbReference type="EMBL" id="MPC52063.1"/>
    </source>
</evidence>
<dbReference type="AlphaFoldDB" id="A0A5B7G489"/>
<name>A0A5B7G489_PORTR</name>
<keyword evidence="1" id="KW-0812">Transmembrane</keyword>
<sequence>MFTILRVKLSFLMFLRLFMILECPLVCLSPSSVSDTRS</sequence>
<comment type="caution">
    <text evidence="2">The sequence shown here is derived from an EMBL/GenBank/DDBJ whole genome shotgun (WGS) entry which is preliminary data.</text>
</comment>
<proteinExistence type="predicted"/>
<keyword evidence="1" id="KW-1133">Transmembrane helix</keyword>
<evidence type="ECO:0000313" key="3">
    <source>
        <dbReference type="Proteomes" id="UP000324222"/>
    </source>
</evidence>
<reference evidence="2 3" key="1">
    <citation type="submission" date="2019-05" db="EMBL/GenBank/DDBJ databases">
        <title>Another draft genome of Portunus trituberculatus and its Hox gene families provides insights of decapod evolution.</title>
        <authorList>
            <person name="Jeong J.-H."/>
            <person name="Song I."/>
            <person name="Kim S."/>
            <person name="Choi T."/>
            <person name="Kim D."/>
            <person name="Ryu S."/>
            <person name="Kim W."/>
        </authorList>
    </citation>
    <scope>NUCLEOTIDE SEQUENCE [LARGE SCALE GENOMIC DNA]</scope>
    <source>
        <tissue evidence="2">Muscle</tissue>
    </source>
</reference>
<organism evidence="2 3">
    <name type="scientific">Portunus trituberculatus</name>
    <name type="common">Swimming crab</name>
    <name type="synonym">Neptunus trituberculatus</name>
    <dbReference type="NCBI Taxonomy" id="210409"/>
    <lineage>
        <taxon>Eukaryota</taxon>
        <taxon>Metazoa</taxon>
        <taxon>Ecdysozoa</taxon>
        <taxon>Arthropoda</taxon>
        <taxon>Crustacea</taxon>
        <taxon>Multicrustacea</taxon>
        <taxon>Malacostraca</taxon>
        <taxon>Eumalacostraca</taxon>
        <taxon>Eucarida</taxon>
        <taxon>Decapoda</taxon>
        <taxon>Pleocyemata</taxon>
        <taxon>Brachyura</taxon>
        <taxon>Eubrachyura</taxon>
        <taxon>Portunoidea</taxon>
        <taxon>Portunidae</taxon>
        <taxon>Portuninae</taxon>
        <taxon>Portunus</taxon>
    </lineage>
</organism>
<dbReference type="Proteomes" id="UP000324222">
    <property type="component" value="Unassembled WGS sequence"/>
</dbReference>
<feature type="transmembrane region" description="Helical" evidence="1">
    <location>
        <begin position="12"/>
        <end position="33"/>
    </location>
</feature>
<dbReference type="EMBL" id="VSRR010010601">
    <property type="protein sequence ID" value="MPC52063.1"/>
    <property type="molecule type" value="Genomic_DNA"/>
</dbReference>
<accession>A0A5B7G489</accession>
<keyword evidence="1" id="KW-0472">Membrane</keyword>